<evidence type="ECO:0000256" key="2">
    <source>
        <dbReference type="ARBA" id="ARBA00022448"/>
    </source>
</evidence>
<evidence type="ECO:0000259" key="10">
    <source>
        <dbReference type="Pfam" id="PF11356"/>
    </source>
</evidence>
<feature type="domain" description="Type II secretion system protein GspC N-terminal" evidence="10">
    <location>
        <begin position="24"/>
        <end position="145"/>
    </location>
</feature>
<keyword evidence="4" id="KW-0997">Cell inner membrane</keyword>
<dbReference type="SUPFAM" id="SSF50156">
    <property type="entry name" value="PDZ domain-like"/>
    <property type="match status" value="1"/>
</dbReference>
<comment type="caution">
    <text evidence="11">The sequence shown here is derived from an EMBL/GenBank/DDBJ whole genome shotgun (WGS) entry which is preliminary data.</text>
</comment>
<dbReference type="EMBL" id="BMYO01000002">
    <property type="protein sequence ID" value="GHD58332.1"/>
    <property type="molecule type" value="Genomic_DNA"/>
</dbReference>
<keyword evidence="8 9" id="KW-0472">Membrane</keyword>
<keyword evidence="2" id="KW-0813">Transport</keyword>
<keyword evidence="5 9" id="KW-0812">Transmembrane</keyword>
<proteinExistence type="predicted"/>
<evidence type="ECO:0000256" key="4">
    <source>
        <dbReference type="ARBA" id="ARBA00022519"/>
    </source>
</evidence>
<dbReference type="Proteomes" id="UP000604737">
    <property type="component" value="Unassembled WGS sequence"/>
</dbReference>
<keyword evidence="7 9" id="KW-1133">Transmembrane helix</keyword>
<sequence length="274" mass="28537">MLRVPALKLKWPATGRAIPVLEFMLTLALAWLAAGLFWLVLAPRSAVPVLKPPETAPAVPNLVWRNAPAWFGATAGSETASTLSARLIAVIAGDERSSAAVFSGIEASAVAVRVGQAVQPGVQLVRVARDRVELERNGRREILMLDGHDASAMATTTVAPVAAAATPATGELPAQTLYRGQLAATMQAGNIADWAKGLAAAPGGGILINDPAQQPLARSLQLQAGDVLKSVNGQVLAQPADMSLLLTVFSQQAQIKLSVLRGGAPTTLQYQIQP</sequence>
<protein>
    <recommendedName>
        <fullName evidence="10">Type II secretion system protein GspC N-terminal domain-containing protein</fullName>
    </recommendedName>
</protein>
<evidence type="ECO:0000256" key="7">
    <source>
        <dbReference type="ARBA" id="ARBA00022989"/>
    </source>
</evidence>
<evidence type="ECO:0000256" key="5">
    <source>
        <dbReference type="ARBA" id="ARBA00022692"/>
    </source>
</evidence>
<evidence type="ECO:0000256" key="9">
    <source>
        <dbReference type="SAM" id="Phobius"/>
    </source>
</evidence>
<evidence type="ECO:0000256" key="6">
    <source>
        <dbReference type="ARBA" id="ARBA00022927"/>
    </source>
</evidence>
<organism evidence="11 12">
    <name type="scientific">Jeongeupia chitinilytica</name>
    <dbReference type="NCBI Taxonomy" id="1041641"/>
    <lineage>
        <taxon>Bacteria</taxon>
        <taxon>Pseudomonadati</taxon>
        <taxon>Pseudomonadota</taxon>
        <taxon>Betaproteobacteria</taxon>
        <taxon>Neisseriales</taxon>
        <taxon>Chitinibacteraceae</taxon>
        <taxon>Jeongeupia</taxon>
    </lineage>
</organism>
<keyword evidence="3" id="KW-1003">Cell membrane</keyword>
<dbReference type="Pfam" id="PF11356">
    <property type="entry name" value="T2SSC"/>
    <property type="match status" value="1"/>
</dbReference>
<reference evidence="12" key="1">
    <citation type="journal article" date="2019" name="Int. J. Syst. Evol. Microbiol.">
        <title>The Global Catalogue of Microorganisms (GCM) 10K type strain sequencing project: providing services to taxonomists for standard genome sequencing and annotation.</title>
        <authorList>
            <consortium name="The Broad Institute Genomics Platform"/>
            <consortium name="The Broad Institute Genome Sequencing Center for Infectious Disease"/>
            <person name="Wu L."/>
            <person name="Ma J."/>
        </authorList>
    </citation>
    <scope>NUCLEOTIDE SEQUENCE [LARGE SCALE GENOMIC DNA]</scope>
    <source>
        <strain evidence="12">KCTC 23701</strain>
    </source>
</reference>
<dbReference type="InterPro" id="IPR024961">
    <property type="entry name" value="T2SS_GspC_N"/>
</dbReference>
<accession>A0ABQ3GWD7</accession>
<dbReference type="RefSeq" id="WP_189458876.1">
    <property type="nucleotide sequence ID" value="NZ_BMYO01000002.1"/>
</dbReference>
<feature type="transmembrane region" description="Helical" evidence="9">
    <location>
        <begin position="20"/>
        <end position="41"/>
    </location>
</feature>
<evidence type="ECO:0000313" key="12">
    <source>
        <dbReference type="Proteomes" id="UP000604737"/>
    </source>
</evidence>
<dbReference type="InterPro" id="IPR036034">
    <property type="entry name" value="PDZ_sf"/>
</dbReference>
<name>A0ABQ3GWD7_9NEIS</name>
<evidence type="ECO:0000256" key="3">
    <source>
        <dbReference type="ARBA" id="ARBA00022475"/>
    </source>
</evidence>
<dbReference type="Gene3D" id="2.30.42.10">
    <property type="match status" value="1"/>
</dbReference>
<keyword evidence="12" id="KW-1185">Reference proteome</keyword>
<dbReference type="Gene3D" id="2.30.30.830">
    <property type="match status" value="1"/>
</dbReference>
<gene>
    <name evidence="11" type="ORF">GCM10007350_08050</name>
</gene>
<evidence type="ECO:0000313" key="11">
    <source>
        <dbReference type="EMBL" id="GHD58332.1"/>
    </source>
</evidence>
<keyword evidence="6" id="KW-0653">Protein transport</keyword>
<comment type="subcellular location">
    <subcellularLocation>
        <location evidence="1">Cell inner membrane</location>
    </subcellularLocation>
</comment>
<evidence type="ECO:0000256" key="8">
    <source>
        <dbReference type="ARBA" id="ARBA00023136"/>
    </source>
</evidence>
<evidence type="ECO:0000256" key="1">
    <source>
        <dbReference type="ARBA" id="ARBA00004533"/>
    </source>
</evidence>